<organism evidence="1 2">
    <name type="scientific">Clunio marinus</name>
    <dbReference type="NCBI Taxonomy" id="568069"/>
    <lineage>
        <taxon>Eukaryota</taxon>
        <taxon>Metazoa</taxon>
        <taxon>Ecdysozoa</taxon>
        <taxon>Arthropoda</taxon>
        <taxon>Hexapoda</taxon>
        <taxon>Insecta</taxon>
        <taxon>Pterygota</taxon>
        <taxon>Neoptera</taxon>
        <taxon>Endopterygota</taxon>
        <taxon>Diptera</taxon>
        <taxon>Nematocera</taxon>
        <taxon>Chironomoidea</taxon>
        <taxon>Chironomidae</taxon>
        <taxon>Clunio</taxon>
    </lineage>
</organism>
<dbReference type="Proteomes" id="UP000183832">
    <property type="component" value="Unassembled WGS sequence"/>
</dbReference>
<dbReference type="EMBL" id="CVRI01000006">
    <property type="protein sequence ID" value="CRK87881.1"/>
    <property type="molecule type" value="Genomic_DNA"/>
</dbReference>
<gene>
    <name evidence="1" type="ORF">CLUMA_CG001668</name>
</gene>
<sequence length="134" mass="15397">MTLFIFREKILNKRLKDFVSMVKLAPMAMIAKSHYALLKSSKIKKIKIDWITPDNQNKMQKCFGMTNKARSAKMKLLESFLSVIFDSNCYSVVSQVALVSNFKTFVLQLDIQVNKLQRTSLQAAAQIASYMDDY</sequence>
<evidence type="ECO:0000313" key="1">
    <source>
        <dbReference type="EMBL" id="CRK87881.1"/>
    </source>
</evidence>
<proteinExistence type="predicted"/>
<protein>
    <submittedName>
        <fullName evidence="1">CLUMA_CG001668, isoform A</fullName>
    </submittedName>
</protein>
<evidence type="ECO:0000313" key="2">
    <source>
        <dbReference type="Proteomes" id="UP000183832"/>
    </source>
</evidence>
<reference evidence="1 2" key="1">
    <citation type="submission" date="2015-04" db="EMBL/GenBank/DDBJ databases">
        <authorList>
            <person name="Syromyatnikov M.Y."/>
            <person name="Popov V.N."/>
        </authorList>
    </citation>
    <scope>NUCLEOTIDE SEQUENCE [LARGE SCALE GENOMIC DNA]</scope>
</reference>
<dbReference type="AlphaFoldDB" id="A0A1J1HNS6"/>
<accession>A0A1J1HNS6</accession>
<keyword evidence="2" id="KW-1185">Reference proteome</keyword>
<name>A0A1J1HNS6_9DIPT</name>